<dbReference type="Gene3D" id="1.20.1070.10">
    <property type="entry name" value="Rhodopsin 7-helix transmembrane proteins"/>
    <property type="match status" value="2"/>
</dbReference>
<dbReference type="EnsemblMetazoa" id="XM_779250">
    <property type="protein sequence ID" value="XP_784343"/>
    <property type="gene ID" value="LOC579116"/>
</dbReference>
<keyword evidence="5" id="KW-0297">G-protein coupled receptor</keyword>
<dbReference type="InParanoid" id="A0A7M7RDJ4"/>
<evidence type="ECO:0000256" key="2">
    <source>
        <dbReference type="ARBA" id="ARBA00022475"/>
    </source>
</evidence>
<evidence type="ECO:0000313" key="12">
    <source>
        <dbReference type="EnsemblMetazoa" id="XP_784343"/>
    </source>
</evidence>
<dbReference type="KEGG" id="spu:579116"/>
<evidence type="ECO:0000259" key="11">
    <source>
        <dbReference type="PROSITE" id="PS50262"/>
    </source>
</evidence>
<organism evidence="12 13">
    <name type="scientific">Strongylocentrotus purpuratus</name>
    <name type="common">Purple sea urchin</name>
    <dbReference type="NCBI Taxonomy" id="7668"/>
    <lineage>
        <taxon>Eukaryota</taxon>
        <taxon>Metazoa</taxon>
        <taxon>Echinodermata</taxon>
        <taxon>Eleutherozoa</taxon>
        <taxon>Echinozoa</taxon>
        <taxon>Echinoidea</taxon>
        <taxon>Euechinoidea</taxon>
        <taxon>Echinacea</taxon>
        <taxon>Camarodonta</taxon>
        <taxon>Echinidea</taxon>
        <taxon>Strongylocentrotidae</taxon>
        <taxon>Strongylocentrotus</taxon>
    </lineage>
</organism>
<reference evidence="13" key="1">
    <citation type="submission" date="2015-02" db="EMBL/GenBank/DDBJ databases">
        <title>Genome sequencing for Strongylocentrotus purpuratus.</title>
        <authorList>
            <person name="Murali S."/>
            <person name="Liu Y."/>
            <person name="Vee V."/>
            <person name="English A."/>
            <person name="Wang M."/>
            <person name="Skinner E."/>
            <person name="Han Y."/>
            <person name="Muzny D.M."/>
            <person name="Worley K.C."/>
            <person name="Gibbs R.A."/>
        </authorList>
    </citation>
    <scope>NUCLEOTIDE SEQUENCE</scope>
</reference>
<feature type="transmembrane region" description="Helical" evidence="10">
    <location>
        <begin position="398"/>
        <end position="419"/>
    </location>
</feature>
<dbReference type="InterPro" id="IPR017452">
    <property type="entry name" value="GPCR_Rhodpsn_7TM"/>
</dbReference>
<sequence length="479" mass="52559">MDDFSSFTTSSTNDDFVFESYPQRIVIASILCLVTVVGIVGNSHVVLAVLLCQKLRSSTNWLVVNLGMADLITCLFLPFNVVAMLSKNGWPIAEWICAMTGGVTLTCLGTSIISLALIAHNRWVLLTRPRYTFYSIYSRRNIVAMVILSWMYPLLLVIVPPMAGLGKLGYSENYKTCQQDTSLSNSDYYSLIAAVGVIVPASIIIVVMYVLIYRSVSRHNKAMGKRLAESREAGTSSFDRTSLDMSTSWTESRDRQRSVVTDGSRATSGVGMRPTLPNSRNMDGAPTLTGPVNLAPSNDEGGESQHNISHVPETTRPCSEVFEPGVLALGEIELSNVNSQAENTVSINDHRISQENLENSSTSSNHRRAPQASTHGAKGSTKSAPKISRHHINVTKRLSLVVLSFFICFLPFGICVMVPTSDPAVPWANLLIMFNTCINPILYAGTMPMFREVMGCIARCRFQSIPEPVDLVRFCRGPT</sequence>
<proteinExistence type="predicted"/>
<dbReference type="PANTHER" id="PTHR24228:SF72">
    <property type="entry name" value="G-PROTEIN COUPLED RECEPTORS FAMILY 1 PROFILE DOMAIN-CONTAINING PROTEIN"/>
    <property type="match status" value="1"/>
</dbReference>
<feature type="compositionally biased region" description="Polar residues" evidence="9">
    <location>
        <begin position="354"/>
        <end position="364"/>
    </location>
</feature>
<evidence type="ECO:0000256" key="10">
    <source>
        <dbReference type="SAM" id="Phobius"/>
    </source>
</evidence>
<dbReference type="OrthoDB" id="10044919at2759"/>
<dbReference type="GO" id="GO:0004930">
    <property type="term" value="F:G protein-coupled receptor activity"/>
    <property type="evidence" value="ECO:0000318"/>
    <property type="project" value="GO_Central"/>
</dbReference>
<comment type="subcellular location">
    <subcellularLocation>
        <location evidence="1">Cell membrane</location>
        <topology evidence="1">Multi-pass membrane protein</topology>
    </subcellularLocation>
</comment>
<feature type="transmembrane region" description="Helical" evidence="10">
    <location>
        <begin position="92"/>
        <end position="120"/>
    </location>
</feature>
<keyword evidence="7" id="KW-0675">Receptor</keyword>
<dbReference type="PANTHER" id="PTHR24228">
    <property type="entry name" value="B2 BRADYKININ RECEPTOR/ANGIOTENSIN II RECEPTOR"/>
    <property type="match status" value="1"/>
</dbReference>
<evidence type="ECO:0000256" key="1">
    <source>
        <dbReference type="ARBA" id="ARBA00004651"/>
    </source>
</evidence>
<dbReference type="GeneID" id="579116"/>
<dbReference type="InterPro" id="IPR000276">
    <property type="entry name" value="GPCR_Rhodpsn"/>
</dbReference>
<dbReference type="PROSITE" id="PS50262">
    <property type="entry name" value="G_PROTEIN_RECEP_F1_2"/>
    <property type="match status" value="1"/>
</dbReference>
<keyword evidence="4 10" id="KW-1133">Transmembrane helix</keyword>
<evidence type="ECO:0000256" key="6">
    <source>
        <dbReference type="ARBA" id="ARBA00023136"/>
    </source>
</evidence>
<evidence type="ECO:0000256" key="3">
    <source>
        <dbReference type="ARBA" id="ARBA00022692"/>
    </source>
</evidence>
<feature type="transmembrane region" description="Helical" evidence="10">
    <location>
        <begin position="62"/>
        <end position="86"/>
    </location>
</feature>
<evidence type="ECO:0000256" key="4">
    <source>
        <dbReference type="ARBA" id="ARBA00022989"/>
    </source>
</evidence>
<feature type="transmembrane region" description="Helical" evidence="10">
    <location>
        <begin position="25"/>
        <end position="50"/>
    </location>
</feature>
<keyword evidence="6 10" id="KW-0472">Membrane</keyword>
<dbReference type="SMART" id="SM01381">
    <property type="entry name" value="7TM_GPCR_Srsx"/>
    <property type="match status" value="1"/>
</dbReference>
<evidence type="ECO:0000256" key="9">
    <source>
        <dbReference type="SAM" id="MobiDB-lite"/>
    </source>
</evidence>
<protein>
    <recommendedName>
        <fullName evidence="11">G-protein coupled receptors family 1 profile domain-containing protein</fullName>
    </recommendedName>
</protein>
<dbReference type="GO" id="GO:0043410">
    <property type="term" value="P:positive regulation of MAPK cascade"/>
    <property type="evidence" value="ECO:0000318"/>
    <property type="project" value="GO_Central"/>
</dbReference>
<feature type="compositionally biased region" description="Polar residues" evidence="9">
    <location>
        <begin position="258"/>
        <end position="267"/>
    </location>
</feature>
<keyword evidence="3 10" id="KW-0812">Transmembrane</keyword>
<dbReference type="OMA" id="MENGDTT"/>
<evidence type="ECO:0000313" key="13">
    <source>
        <dbReference type="Proteomes" id="UP000007110"/>
    </source>
</evidence>
<dbReference type="GO" id="GO:0005886">
    <property type="term" value="C:plasma membrane"/>
    <property type="evidence" value="ECO:0000318"/>
    <property type="project" value="GO_Central"/>
</dbReference>
<feature type="transmembrane region" description="Helical" evidence="10">
    <location>
        <begin position="425"/>
        <end position="444"/>
    </location>
</feature>
<dbReference type="GO" id="GO:0071880">
    <property type="term" value="P:adenylate cyclase-activating adrenergic receptor signaling pathway"/>
    <property type="evidence" value="ECO:0000318"/>
    <property type="project" value="GO_Central"/>
</dbReference>
<evidence type="ECO:0000256" key="8">
    <source>
        <dbReference type="ARBA" id="ARBA00023224"/>
    </source>
</evidence>
<dbReference type="FunFam" id="1.20.1070.10:FF:001226">
    <property type="entry name" value="Uncharacterized protein"/>
    <property type="match status" value="1"/>
</dbReference>
<feature type="compositionally biased region" description="Polar residues" evidence="9">
    <location>
        <begin position="233"/>
        <end position="250"/>
    </location>
</feature>
<keyword evidence="8" id="KW-0807">Transducer</keyword>
<feature type="transmembrane region" description="Helical" evidence="10">
    <location>
        <begin position="188"/>
        <end position="213"/>
    </location>
</feature>
<name>A0A7M7RDJ4_STRPU</name>
<keyword evidence="2" id="KW-1003">Cell membrane</keyword>
<dbReference type="SUPFAM" id="SSF81321">
    <property type="entry name" value="Family A G protein-coupled receptor-like"/>
    <property type="match status" value="1"/>
</dbReference>
<feature type="region of interest" description="Disordered" evidence="9">
    <location>
        <begin position="345"/>
        <end position="386"/>
    </location>
</feature>
<evidence type="ECO:0000256" key="5">
    <source>
        <dbReference type="ARBA" id="ARBA00023040"/>
    </source>
</evidence>
<dbReference type="Pfam" id="PF00001">
    <property type="entry name" value="7tm_1"/>
    <property type="match status" value="1"/>
</dbReference>
<dbReference type="Proteomes" id="UP000007110">
    <property type="component" value="Unassembled WGS sequence"/>
</dbReference>
<feature type="domain" description="G-protein coupled receptors family 1 profile" evidence="11">
    <location>
        <begin position="41"/>
        <end position="443"/>
    </location>
</feature>
<feature type="transmembrane region" description="Helical" evidence="10">
    <location>
        <begin position="141"/>
        <end position="163"/>
    </location>
</feature>
<accession>A0A7M7RDJ4</accession>
<evidence type="ECO:0000256" key="7">
    <source>
        <dbReference type="ARBA" id="ARBA00023170"/>
    </source>
</evidence>
<reference evidence="12" key="2">
    <citation type="submission" date="2021-01" db="UniProtKB">
        <authorList>
            <consortium name="EnsemblMetazoa"/>
        </authorList>
    </citation>
    <scope>IDENTIFICATION</scope>
</reference>
<dbReference type="CDD" id="cd00637">
    <property type="entry name" value="7tm_classA_rhodopsin-like"/>
    <property type="match status" value="1"/>
</dbReference>
<dbReference type="RefSeq" id="XP_784343.1">
    <property type="nucleotide sequence ID" value="XM_779250.3"/>
</dbReference>
<dbReference type="AlphaFoldDB" id="A0A7M7RDJ4"/>
<dbReference type="PRINTS" id="PR00237">
    <property type="entry name" value="GPCRRHODOPSN"/>
</dbReference>
<keyword evidence="13" id="KW-1185">Reference proteome</keyword>
<feature type="region of interest" description="Disordered" evidence="9">
    <location>
        <begin position="227"/>
        <end position="285"/>
    </location>
</feature>